<evidence type="ECO:0000256" key="4">
    <source>
        <dbReference type="ARBA" id="ARBA00004496"/>
    </source>
</evidence>
<name>A0A1J1IYS3_9DIPT</name>
<evidence type="ECO:0000256" key="27">
    <source>
        <dbReference type="ARBA" id="ARBA00077221"/>
    </source>
</evidence>
<evidence type="ECO:0000256" key="14">
    <source>
        <dbReference type="ARBA" id="ARBA00022722"/>
    </source>
</evidence>
<evidence type="ECO:0000259" key="29">
    <source>
        <dbReference type="SMART" id="SM00670"/>
    </source>
</evidence>
<dbReference type="PROSITE" id="PS01175">
    <property type="entry name" value="RIBONUCLEASE_II"/>
    <property type="match status" value="1"/>
</dbReference>
<dbReference type="Gene3D" id="2.40.50.140">
    <property type="entry name" value="Nucleic acid-binding proteins"/>
    <property type="match status" value="1"/>
</dbReference>
<sequence length="1411" mass="163236">MQTNKVFLRKTKRGNILKIVREHYLRTDIWCGSSICIVCPHEKHDLVLSENSISKSSLLTEPHYLVLDTNVILDQIDVLEEDVITNVIVLQTVLDEVKHKSAAIYKRLRDIIMNPTRKFYVFVNEHHRDTYIERLPKESSNDRNDRAIRNSVTWYENHLRKSQKGRLRIILLSDDAENRKKAETEGIIAISVRDYVKSLIDTPHLQDKLSLKEYGSEQNNNPLYPPHLTLVSIHEGIKNGKLYQGSFAASRENFLEGSVNVECFEKWILIQGREALNRAVDGDVVAVELLPEEEWKAPSEIILEDKSEDPTSDTLEDEIETEKLLTTDDSKKEKQPTGRIVGIIKRKWRQYCGIIRPNILKGSARHIFIPAERKIPRVRIETRQAEHLYNQRIIVAIDQWPRHSRYPQGHFVRSLGPLGDRETENEVLLIEHDVPHCKFSEEVLSCLPKLPWIITEQDYKDREDLRALAICSVDPPGCTDIDDALHSRLLPNGNTEVGVHIADVTHFIRPGNALDKEAASRATTVYLVDKRIDMVPELLSSNLCSLRGNVERFAFSCVWEIDEKANIVKTKFHKSVIESKAALTYEEAQIIIDDKNRNDEVAQSLRRLNKLAKILKKRRKENGIVKSDNAYFNTMLRILATRCMLQAVYFISGTLTKPEFFHYGLAAPIYTHFTSPIRRYADIIVHRLLAACIGADSPYAELLDKTKNSLLCNNLNYRNRMAQYAGRASVALNTHLFFRNRTEEVDGYVLFVRKNALQILVPKYGLEGTIYLSGKGQESDVKFIYNEENQSQKCGEIVFHSFDPVVVRLFLDSTNVQHEKLVFQLVKPFIKGFSVDSSSDKMDIDDDSSSKLWSFLLIGLIKLNSDNSYELSPNSFVSSHSSHLKKIPLHRNLLQREKWNKNFYDPTSTTAAEQMMTFPDEEILIDNRTGIDDDQLVREVEEKIPSLPIAYWTKHKAIQAQSNNKNSKQCAKYPSIFDLQFNNIYWQTLHTTNGTFQLFGAYYDVRKNSRIGPAVRILGMIDRISPNVKTFCQFWFDGQKEPFIVKTFEYKYMWFSKWGNYVNGNFQPYLIACQIPKPFHALVPASVSLVEKQCDTATNNLKVIYNLPSDDRKKGFAVCVKGLDFLYDDLSVKLIEWIELITLLGADKIYFYELQVHPNISKVLKYYQKEGKVHLTPLTLPGGMPNVPGFQHLFLTKKTSQKRQNELIPYNDCLYKNMYKYEFIALLDIDEVIMPKHESDWSWHDLMLRVLEKGKKLRNTTYPSYNVRNVYFFDENQHKHEWVPNIPKYMHMLQHTNRAANYTKPNQYIKCFHNPERVLTLHNHFPLACLGGPCKSFSIDVADAQLQHYRADCVRTLKKSCEDFKEHRVKDNTIMKFKDQLITRTTKTLEALKFFKASSSSSQHSHRDVVD</sequence>
<keyword evidence="17" id="KW-0271">Exosome</keyword>
<keyword evidence="14" id="KW-0540">Nuclease</keyword>
<dbReference type="GO" id="GO:0016075">
    <property type="term" value="P:rRNA catabolic process"/>
    <property type="evidence" value="ECO:0007669"/>
    <property type="project" value="TreeGrafter"/>
</dbReference>
<evidence type="ECO:0000256" key="15">
    <source>
        <dbReference type="ARBA" id="ARBA00022759"/>
    </source>
</evidence>
<dbReference type="FunFam" id="2.40.50.690:FF:000002">
    <property type="entry name" value="exosome complex exonuclease RRP44 isoform X1"/>
    <property type="match status" value="1"/>
</dbReference>
<keyword evidence="9" id="KW-0963">Cytoplasm</keyword>
<dbReference type="SMART" id="SM00955">
    <property type="entry name" value="RNB"/>
    <property type="match status" value="1"/>
</dbReference>
<comment type="similarity">
    <text evidence="7">Belongs to the RNR ribonuclease family.</text>
</comment>
<dbReference type="EMBL" id="CVRI01000059">
    <property type="protein sequence ID" value="CRL03729.1"/>
    <property type="molecule type" value="Genomic_DNA"/>
</dbReference>
<evidence type="ECO:0000256" key="5">
    <source>
        <dbReference type="ARBA" id="ARBA00004604"/>
    </source>
</evidence>
<dbReference type="Pfam" id="PF13638">
    <property type="entry name" value="PIN_4"/>
    <property type="match status" value="1"/>
</dbReference>
<dbReference type="GO" id="GO:0005730">
    <property type="term" value="C:nucleolus"/>
    <property type="evidence" value="ECO:0007669"/>
    <property type="project" value="UniProtKB-SubCell"/>
</dbReference>
<keyword evidence="19" id="KW-0460">Magnesium</keyword>
<evidence type="ECO:0000256" key="11">
    <source>
        <dbReference type="ARBA" id="ARBA00022553"/>
    </source>
</evidence>
<comment type="cofactor">
    <cofactor evidence="2">
        <name>Mg(2+)</name>
        <dbReference type="ChEBI" id="CHEBI:18420"/>
    </cofactor>
</comment>
<dbReference type="Gene3D" id="2.40.50.690">
    <property type="match status" value="1"/>
</dbReference>
<evidence type="ECO:0000256" key="24">
    <source>
        <dbReference type="ARBA" id="ARBA00023242"/>
    </source>
</evidence>
<dbReference type="GO" id="GO:0000175">
    <property type="term" value="F:3'-5'-RNA exonuclease activity"/>
    <property type="evidence" value="ECO:0007669"/>
    <property type="project" value="TreeGrafter"/>
</dbReference>
<dbReference type="Pfam" id="PF17215">
    <property type="entry name" value="Rrp44_S1"/>
    <property type="match status" value="1"/>
</dbReference>
<keyword evidence="12" id="KW-0328">Glycosyltransferase</keyword>
<proteinExistence type="inferred from homology"/>
<keyword evidence="21" id="KW-0007">Acetylation</keyword>
<evidence type="ECO:0000256" key="26">
    <source>
        <dbReference type="ARBA" id="ARBA00074777"/>
    </source>
</evidence>
<evidence type="ECO:0000256" key="7">
    <source>
        <dbReference type="ARBA" id="ARBA00005785"/>
    </source>
</evidence>
<dbReference type="InterPro" id="IPR022966">
    <property type="entry name" value="RNase_II/R_CS"/>
</dbReference>
<comment type="similarity">
    <text evidence="8">Belongs to the glycosyltransferase 92 family.</text>
</comment>
<evidence type="ECO:0000256" key="1">
    <source>
        <dbReference type="ARBA" id="ARBA00001936"/>
    </source>
</evidence>
<organism evidence="31 32">
    <name type="scientific">Clunio marinus</name>
    <dbReference type="NCBI Taxonomy" id="568069"/>
    <lineage>
        <taxon>Eukaryota</taxon>
        <taxon>Metazoa</taxon>
        <taxon>Ecdysozoa</taxon>
        <taxon>Arthropoda</taxon>
        <taxon>Hexapoda</taxon>
        <taxon>Insecta</taxon>
        <taxon>Pterygota</taxon>
        <taxon>Neoptera</taxon>
        <taxon>Endopterygota</taxon>
        <taxon>Diptera</taxon>
        <taxon>Nematocera</taxon>
        <taxon>Chironomoidea</taxon>
        <taxon>Chironomidae</taxon>
        <taxon>Clunio</taxon>
    </lineage>
</organism>
<keyword evidence="18" id="KW-0269">Exonuclease</keyword>
<dbReference type="InterPro" id="IPR041505">
    <property type="entry name" value="Dis3_CSD2"/>
</dbReference>
<evidence type="ECO:0000256" key="3">
    <source>
        <dbReference type="ARBA" id="ARBA00004370"/>
    </source>
</evidence>
<keyword evidence="22" id="KW-0472">Membrane</keyword>
<dbReference type="CDD" id="cd09862">
    <property type="entry name" value="PIN_Rrp44-like"/>
    <property type="match status" value="1"/>
</dbReference>
<evidence type="ECO:0000256" key="10">
    <source>
        <dbReference type="ARBA" id="ARBA00022552"/>
    </source>
</evidence>
<dbReference type="InterPro" id="IPR012340">
    <property type="entry name" value="NA-bd_OB-fold"/>
</dbReference>
<dbReference type="Pfam" id="PF00773">
    <property type="entry name" value="RNB"/>
    <property type="match status" value="1"/>
</dbReference>
<dbReference type="OrthoDB" id="372421at2759"/>
<dbReference type="FunFam" id="2.40.50.700:FF:000001">
    <property type="entry name" value="Exosome complex exonuclease exoribonuclease (Rrp44)"/>
    <property type="match status" value="1"/>
</dbReference>
<evidence type="ECO:0000256" key="13">
    <source>
        <dbReference type="ARBA" id="ARBA00022679"/>
    </source>
</evidence>
<evidence type="ECO:0000256" key="9">
    <source>
        <dbReference type="ARBA" id="ARBA00022490"/>
    </source>
</evidence>
<dbReference type="GO" id="GO:0006364">
    <property type="term" value="P:rRNA processing"/>
    <property type="evidence" value="ECO:0007669"/>
    <property type="project" value="UniProtKB-KW"/>
</dbReference>
<evidence type="ECO:0000259" key="30">
    <source>
        <dbReference type="SMART" id="SM00955"/>
    </source>
</evidence>
<evidence type="ECO:0000256" key="20">
    <source>
        <dbReference type="ARBA" id="ARBA00022884"/>
    </source>
</evidence>
<dbReference type="InterPro" id="IPR029060">
    <property type="entry name" value="PIN-like_dom_sf"/>
</dbReference>
<dbReference type="GO" id="GO:0005654">
    <property type="term" value="C:nucleoplasm"/>
    <property type="evidence" value="ECO:0007669"/>
    <property type="project" value="UniProtKB-SubCell"/>
</dbReference>
<evidence type="ECO:0000256" key="18">
    <source>
        <dbReference type="ARBA" id="ARBA00022839"/>
    </source>
</evidence>
<evidence type="ECO:0000256" key="6">
    <source>
        <dbReference type="ARBA" id="ARBA00004642"/>
    </source>
</evidence>
<dbReference type="InterPro" id="IPR002716">
    <property type="entry name" value="PIN_dom"/>
</dbReference>
<keyword evidence="24" id="KW-0539">Nucleus</keyword>
<keyword evidence="11" id="KW-0597">Phosphoprotein</keyword>
<dbReference type="GO" id="GO:0004519">
    <property type="term" value="F:endonuclease activity"/>
    <property type="evidence" value="ECO:0007669"/>
    <property type="project" value="UniProtKB-KW"/>
</dbReference>
<keyword evidence="16" id="KW-0378">Hydrolase</keyword>
<dbReference type="GO" id="GO:0003723">
    <property type="term" value="F:RNA binding"/>
    <property type="evidence" value="ECO:0007669"/>
    <property type="project" value="UniProtKB-KW"/>
</dbReference>
<dbReference type="GO" id="GO:0071031">
    <property type="term" value="P:nuclear mRNA surveillance of mRNA 3'-end processing"/>
    <property type="evidence" value="ECO:0007669"/>
    <property type="project" value="TreeGrafter"/>
</dbReference>
<dbReference type="SUPFAM" id="SSF88723">
    <property type="entry name" value="PIN domain-like"/>
    <property type="match status" value="1"/>
</dbReference>
<feature type="domain" description="RNB" evidence="30">
    <location>
        <begin position="462"/>
        <end position="695"/>
    </location>
</feature>
<evidence type="ECO:0000256" key="2">
    <source>
        <dbReference type="ARBA" id="ARBA00001946"/>
    </source>
</evidence>
<evidence type="ECO:0000256" key="19">
    <source>
        <dbReference type="ARBA" id="ARBA00022842"/>
    </source>
</evidence>
<comment type="subunit">
    <text evidence="25">Component of the RNA exosome complex; within the complex interacts with EXOSC4, EXOSC7 and EXOSC9 of the exosome core complex (Exo-9). The catalytically inactive RNA exosome core complex (Exo-9) associates with the catalytic subunit EXOSC10/RRP6. Exo-9 may associate with DIS3 to form the nucleolar exosome complex, or DIS3L to form the cytoplasmic exosome complex. Exo-9 is formed by a hexameric base ring consisting of the heterodimers EXOSC4-EXOSC9, EXOSC5-EXOSC8 and EXOSC6-EXOSC7, and a cap ring consisting of EXOSC1, EXOSC2 and EXOSC3; DIS3 associates with the base ring of Exo-9. The RNA exosome complex associates with cofactors C1D/RRP47, MPHOSPH6/MPP6 and MTREX/MTR4. Interacts with DHX34; the interaction is RNA-independent.</text>
</comment>
<dbReference type="Gene3D" id="3.40.50.1010">
    <property type="entry name" value="5'-nuclease"/>
    <property type="match status" value="1"/>
</dbReference>
<dbReference type="FunFam" id="3.40.50.1010:FF:000010">
    <property type="entry name" value="Exosome complex exonuclease DIS3"/>
    <property type="match status" value="1"/>
</dbReference>
<dbReference type="PANTHER" id="PTHR23355">
    <property type="entry name" value="RIBONUCLEASE"/>
    <property type="match status" value="1"/>
</dbReference>
<dbReference type="Pfam" id="PF17216">
    <property type="entry name" value="Rrp44_CSD1"/>
    <property type="match status" value="1"/>
</dbReference>
<evidence type="ECO:0000256" key="23">
    <source>
        <dbReference type="ARBA" id="ARBA00023211"/>
    </source>
</evidence>
<dbReference type="Pfam" id="PF01697">
    <property type="entry name" value="Glyco_transf_92"/>
    <property type="match status" value="1"/>
</dbReference>
<dbReference type="SUPFAM" id="SSF50249">
    <property type="entry name" value="Nucleic acid-binding proteins"/>
    <property type="match status" value="3"/>
</dbReference>
<keyword evidence="23" id="KW-0464">Manganese</keyword>
<dbReference type="Proteomes" id="UP000183832">
    <property type="component" value="Unassembled WGS sequence"/>
</dbReference>
<comment type="cofactor">
    <cofactor evidence="1">
        <name>Mn(2+)</name>
        <dbReference type="ChEBI" id="CHEBI:29035"/>
    </cofactor>
</comment>
<dbReference type="STRING" id="568069.A0A1J1IYS3"/>
<protein>
    <recommendedName>
        <fullName evidence="26">Exosome complex exonuclease RRP44</fullName>
    </recommendedName>
    <alternativeName>
        <fullName evidence="27">Protein DIS3 homolog</fullName>
    </alternativeName>
    <alternativeName>
        <fullName evidence="28">Ribosomal RNA-processing protein 44</fullName>
    </alternativeName>
</protein>
<dbReference type="FunFam" id="2.40.50.140:FF:000125">
    <property type="entry name" value="exosome complex exonuclease RRP44 isoform X1"/>
    <property type="match status" value="1"/>
</dbReference>
<keyword evidence="32" id="KW-1185">Reference proteome</keyword>
<comment type="subcellular location">
    <subcellularLocation>
        <location evidence="4">Cytoplasm</location>
    </subcellularLocation>
    <subcellularLocation>
        <location evidence="3">Membrane</location>
    </subcellularLocation>
    <subcellularLocation>
        <location evidence="5">Nucleus</location>
        <location evidence="5">Nucleolus</location>
    </subcellularLocation>
    <subcellularLocation>
        <location evidence="6">Nucleus</location>
        <location evidence="6">Nucleoplasm</location>
    </subcellularLocation>
</comment>
<evidence type="ECO:0000256" key="12">
    <source>
        <dbReference type="ARBA" id="ARBA00022676"/>
    </source>
</evidence>
<accession>A0A1J1IYS3</accession>
<feature type="domain" description="PIN" evidence="29">
    <location>
        <begin position="63"/>
        <end position="180"/>
    </location>
</feature>
<dbReference type="InterPro" id="IPR050180">
    <property type="entry name" value="RNR_Ribonuclease"/>
</dbReference>
<dbReference type="GO" id="GO:0016020">
    <property type="term" value="C:membrane"/>
    <property type="evidence" value="ECO:0007669"/>
    <property type="project" value="UniProtKB-SubCell"/>
</dbReference>
<dbReference type="InterPro" id="IPR008166">
    <property type="entry name" value="Glyco_transf_92"/>
</dbReference>
<evidence type="ECO:0000256" key="28">
    <source>
        <dbReference type="ARBA" id="ARBA00077930"/>
    </source>
</evidence>
<evidence type="ECO:0000313" key="31">
    <source>
        <dbReference type="EMBL" id="CRL03729.1"/>
    </source>
</evidence>
<reference evidence="31 32" key="1">
    <citation type="submission" date="2015-04" db="EMBL/GenBank/DDBJ databases">
        <authorList>
            <person name="Syromyatnikov M.Y."/>
            <person name="Popov V.N."/>
        </authorList>
    </citation>
    <scope>NUCLEOTIDE SEQUENCE [LARGE SCALE GENOMIC DNA]</scope>
</reference>
<evidence type="ECO:0000256" key="8">
    <source>
        <dbReference type="ARBA" id="ARBA00007647"/>
    </source>
</evidence>
<keyword evidence="10" id="KW-0698">rRNA processing</keyword>
<dbReference type="PANTHER" id="PTHR23355:SF35">
    <property type="entry name" value="EXOSOME COMPLEX EXONUCLEASE RRP44"/>
    <property type="match status" value="1"/>
</dbReference>
<dbReference type="InterPro" id="IPR001900">
    <property type="entry name" value="RNase_II/R"/>
</dbReference>
<keyword evidence="13" id="KW-0808">Transferase</keyword>
<dbReference type="GO" id="GO:0000176">
    <property type="term" value="C:nuclear exosome (RNase complex)"/>
    <property type="evidence" value="ECO:0007669"/>
    <property type="project" value="UniProtKB-ARBA"/>
</dbReference>
<evidence type="ECO:0000256" key="17">
    <source>
        <dbReference type="ARBA" id="ARBA00022835"/>
    </source>
</evidence>
<dbReference type="InterPro" id="IPR033771">
    <property type="entry name" value="Rrp44_CSD1"/>
</dbReference>
<dbReference type="GO" id="GO:0016757">
    <property type="term" value="F:glycosyltransferase activity"/>
    <property type="evidence" value="ECO:0007669"/>
    <property type="project" value="UniProtKB-KW"/>
</dbReference>
<evidence type="ECO:0000256" key="22">
    <source>
        <dbReference type="ARBA" id="ARBA00023136"/>
    </source>
</evidence>
<dbReference type="Gene3D" id="2.40.50.700">
    <property type="match status" value="1"/>
</dbReference>
<evidence type="ECO:0000313" key="32">
    <source>
        <dbReference type="Proteomes" id="UP000183832"/>
    </source>
</evidence>
<dbReference type="GO" id="GO:0000177">
    <property type="term" value="C:cytoplasmic exosome (RNase complex)"/>
    <property type="evidence" value="ECO:0007669"/>
    <property type="project" value="TreeGrafter"/>
</dbReference>
<dbReference type="Pfam" id="PF17849">
    <property type="entry name" value="OB_Dis3"/>
    <property type="match status" value="1"/>
</dbReference>
<gene>
    <name evidence="31" type="ORF">CLUMA_CG016258</name>
</gene>
<keyword evidence="20" id="KW-0694">RNA-binding</keyword>
<dbReference type="SMART" id="SM00670">
    <property type="entry name" value="PINc"/>
    <property type="match status" value="1"/>
</dbReference>
<keyword evidence="15" id="KW-0255">Endonuclease</keyword>
<evidence type="ECO:0000256" key="21">
    <source>
        <dbReference type="ARBA" id="ARBA00022990"/>
    </source>
</evidence>
<dbReference type="InterPro" id="IPR033770">
    <property type="entry name" value="RRP44_S1"/>
</dbReference>
<evidence type="ECO:0000256" key="16">
    <source>
        <dbReference type="ARBA" id="ARBA00022801"/>
    </source>
</evidence>
<dbReference type="GO" id="GO:0071034">
    <property type="term" value="P:CUT catabolic process"/>
    <property type="evidence" value="ECO:0007669"/>
    <property type="project" value="UniProtKB-ARBA"/>
</dbReference>
<evidence type="ECO:0000256" key="25">
    <source>
        <dbReference type="ARBA" id="ARBA00065106"/>
    </source>
</evidence>